<keyword evidence="1" id="KW-0472">Membrane</keyword>
<sequence length="49" mass="5366">MSPPSAKEVAKHFLVMLLLIAKASIISSHVLSLELIKGLDILHKQEIMA</sequence>
<protein>
    <submittedName>
        <fullName evidence="2">Uncharacterized protein</fullName>
    </submittedName>
</protein>
<feature type="transmembrane region" description="Helical" evidence="1">
    <location>
        <begin position="12"/>
        <end position="36"/>
    </location>
</feature>
<dbReference type="Proteomes" id="UP000636800">
    <property type="component" value="Unassembled WGS sequence"/>
</dbReference>
<dbReference type="EMBL" id="JADCNL010000008">
    <property type="protein sequence ID" value="KAG0469980.1"/>
    <property type="molecule type" value="Genomic_DNA"/>
</dbReference>
<reference evidence="2 3" key="1">
    <citation type="journal article" date="2020" name="Nat. Food">
        <title>A phased Vanilla planifolia genome enables genetic improvement of flavour and production.</title>
        <authorList>
            <person name="Hasing T."/>
            <person name="Tang H."/>
            <person name="Brym M."/>
            <person name="Khazi F."/>
            <person name="Huang T."/>
            <person name="Chambers A.H."/>
        </authorList>
    </citation>
    <scope>NUCLEOTIDE SEQUENCE [LARGE SCALE GENOMIC DNA]</scope>
    <source>
        <tissue evidence="2">Leaf</tissue>
    </source>
</reference>
<dbReference type="AlphaFoldDB" id="A0A835QG60"/>
<evidence type="ECO:0000313" key="2">
    <source>
        <dbReference type="EMBL" id="KAG0469980.1"/>
    </source>
</evidence>
<gene>
    <name evidence="2" type="ORF">HPP92_016680</name>
</gene>
<evidence type="ECO:0000256" key="1">
    <source>
        <dbReference type="SAM" id="Phobius"/>
    </source>
</evidence>
<dbReference type="OrthoDB" id="686813at2759"/>
<keyword evidence="3" id="KW-1185">Reference proteome</keyword>
<proteinExistence type="predicted"/>
<keyword evidence="1" id="KW-0812">Transmembrane</keyword>
<keyword evidence="1" id="KW-1133">Transmembrane helix</keyword>
<name>A0A835QG60_VANPL</name>
<accession>A0A835QG60</accession>
<evidence type="ECO:0000313" key="3">
    <source>
        <dbReference type="Proteomes" id="UP000636800"/>
    </source>
</evidence>
<organism evidence="2 3">
    <name type="scientific">Vanilla planifolia</name>
    <name type="common">Vanilla</name>
    <dbReference type="NCBI Taxonomy" id="51239"/>
    <lineage>
        <taxon>Eukaryota</taxon>
        <taxon>Viridiplantae</taxon>
        <taxon>Streptophyta</taxon>
        <taxon>Embryophyta</taxon>
        <taxon>Tracheophyta</taxon>
        <taxon>Spermatophyta</taxon>
        <taxon>Magnoliopsida</taxon>
        <taxon>Liliopsida</taxon>
        <taxon>Asparagales</taxon>
        <taxon>Orchidaceae</taxon>
        <taxon>Vanilloideae</taxon>
        <taxon>Vanilleae</taxon>
        <taxon>Vanilla</taxon>
    </lineage>
</organism>
<comment type="caution">
    <text evidence="2">The sequence shown here is derived from an EMBL/GenBank/DDBJ whole genome shotgun (WGS) entry which is preliminary data.</text>
</comment>